<proteinExistence type="predicted"/>
<sequence>MFMMEGIVNKMACCECHAPITNWTVKCSNCGEMFPAGNIHVMMARGFGIILAVALVAAVTLELIQRI</sequence>
<evidence type="ECO:0000313" key="3">
    <source>
        <dbReference type="Proteomes" id="UP001157733"/>
    </source>
</evidence>
<reference evidence="2 3" key="1">
    <citation type="submission" date="2022-09" db="EMBL/GenBank/DDBJ databases">
        <authorList>
            <person name="Kop L."/>
        </authorList>
    </citation>
    <scope>NUCLEOTIDE SEQUENCE [LARGE SCALE GENOMIC DNA]</scope>
    <source>
        <strain evidence="2 3">347</strain>
    </source>
</reference>
<organism evidence="2 3">
    <name type="scientific">Nitrospina watsonii</name>
    <dbReference type="NCBI Taxonomy" id="1323948"/>
    <lineage>
        <taxon>Bacteria</taxon>
        <taxon>Pseudomonadati</taxon>
        <taxon>Nitrospinota/Tectimicrobiota group</taxon>
        <taxon>Nitrospinota</taxon>
        <taxon>Nitrospinia</taxon>
        <taxon>Nitrospinales</taxon>
        <taxon>Nitrospinaceae</taxon>
        <taxon>Nitrospina</taxon>
    </lineage>
</organism>
<dbReference type="EMBL" id="OX336137">
    <property type="protein sequence ID" value="CAI2719497.1"/>
    <property type="molecule type" value="Genomic_DNA"/>
</dbReference>
<accession>A0ABM9HHH2</accession>
<evidence type="ECO:0000256" key="1">
    <source>
        <dbReference type="SAM" id="Phobius"/>
    </source>
</evidence>
<dbReference type="RefSeq" id="WP_282012326.1">
    <property type="nucleotide sequence ID" value="NZ_OX336137.1"/>
</dbReference>
<evidence type="ECO:0000313" key="2">
    <source>
        <dbReference type="EMBL" id="CAI2719497.1"/>
    </source>
</evidence>
<gene>
    <name evidence="2" type="ORF">NSPWAT_2641</name>
</gene>
<feature type="transmembrane region" description="Helical" evidence="1">
    <location>
        <begin position="42"/>
        <end position="64"/>
    </location>
</feature>
<keyword evidence="1" id="KW-0472">Membrane</keyword>
<keyword evidence="3" id="KW-1185">Reference proteome</keyword>
<dbReference type="Proteomes" id="UP001157733">
    <property type="component" value="Chromosome"/>
</dbReference>
<keyword evidence="1" id="KW-1133">Transmembrane helix</keyword>
<protein>
    <submittedName>
        <fullName evidence="2">Uncharacterized protein</fullName>
    </submittedName>
</protein>
<keyword evidence="1" id="KW-0812">Transmembrane</keyword>
<name>A0ABM9HHH2_9BACT</name>